<dbReference type="RefSeq" id="WP_123861704.1">
    <property type="nucleotide sequence ID" value="NZ_CP033930.1"/>
</dbReference>
<dbReference type="Proteomes" id="UP000269015">
    <property type="component" value="Chromosome"/>
</dbReference>
<evidence type="ECO:0000313" key="2">
    <source>
        <dbReference type="Proteomes" id="UP000269015"/>
    </source>
</evidence>
<protein>
    <submittedName>
        <fullName evidence="1">Uncharacterized protein</fullName>
    </submittedName>
</protein>
<reference evidence="1 2" key="1">
    <citation type="submission" date="2018-11" db="EMBL/GenBank/DDBJ databases">
        <title>Proposal to divide the Flavobacteriaceae and reorganize its genera based on Amino Acid Identity values calculated from whole genome sequences.</title>
        <authorList>
            <person name="Nicholson A.C."/>
            <person name="Gulvik C.A."/>
            <person name="Whitney A.M."/>
            <person name="Humrighouse B.W."/>
            <person name="Bell M."/>
            <person name="Holmes B."/>
            <person name="Steigerwalt A.G."/>
            <person name="Villarma A."/>
            <person name="Sheth M."/>
            <person name="Batra D."/>
            <person name="Pryor J."/>
            <person name="Bernardet J.-F."/>
            <person name="Hugo C."/>
            <person name="Kampfer P."/>
            <person name="Newman J."/>
            <person name="McQuiston J.R."/>
        </authorList>
    </citation>
    <scope>NUCLEOTIDE SEQUENCE [LARGE SCALE GENOMIC DNA]</scope>
    <source>
        <strain evidence="1 2">H5559</strain>
    </source>
</reference>
<dbReference type="EMBL" id="CP033930">
    <property type="protein sequence ID" value="AZB18073.1"/>
    <property type="molecule type" value="Genomic_DNA"/>
</dbReference>
<proteinExistence type="predicted"/>
<organism evidence="1 2">
    <name type="scientific">Chryseobacterium indologenes</name>
    <name type="common">Flavobacterium indologenes</name>
    <dbReference type="NCBI Taxonomy" id="253"/>
    <lineage>
        <taxon>Bacteria</taxon>
        <taxon>Pseudomonadati</taxon>
        <taxon>Bacteroidota</taxon>
        <taxon>Flavobacteriia</taxon>
        <taxon>Flavobacteriales</taxon>
        <taxon>Weeksellaceae</taxon>
        <taxon>Chryseobacterium group</taxon>
        <taxon>Chryseobacterium</taxon>
    </lineage>
</organism>
<evidence type="ECO:0000313" key="1">
    <source>
        <dbReference type="EMBL" id="AZB18073.1"/>
    </source>
</evidence>
<gene>
    <name evidence="1" type="ORF">EG352_09950</name>
</gene>
<dbReference type="PROSITE" id="PS51257">
    <property type="entry name" value="PROKAR_LIPOPROTEIN"/>
    <property type="match status" value="1"/>
</dbReference>
<sequence>MKHLLYSMACMAFFSCGNNDNTIEDPKPIDKDVYHFQFKYYRIKDTVLYQGSTVKKSTPEESYLNTYWEFYKEPAWKQIELNMKSHSITLISGTSENTTYPFTLSNDSVLIHNNNAKPDYIGDFDKNNASFTLKRTFRYIKKVPRNDSEGLLIHKNSLFGTTEFQNIFGTVFTNPADMTKSEDQILWINIEYTFSLQ</sequence>
<name>A0AAD1DVN4_CHRID</name>
<accession>A0AAD1DVN4</accession>
<dbReference type="AlphaFoldDB" id="A0AAD1DVN4"/>